<keyword evidence="1" id="KW-0732">Signal</keyword>
<gene>
    <name evidence="2" type="ORF">FPY71_04905</name>
</gene>
<evidence type="ECO:0000256" key="1">
    <source>
        <dbReference type="SAM" id="SignalP"/>
    </source>
</evidence>
<evidence type="ECO:0000313" key="2">
    <source>
        <dbReference type="EMBL" id="KAA0972433.1"/>
    </source>
</evidence>
<keyword evidence="3" id="KW-1185">Reference proteome</keyword>
<organism evidence="2 3">
    <name type="scientific">Aureimonas fodinaquatilis</name>
    <dbReference type="NCBI Taxonomy" id="2565783"/>
    <lineage>
        <taxon>Bacteria</taxon>
        <taxon>Pseudomonadati</taxon>
        <taxon>Pseudomonadota</taxon>
        <taxon>Alphaproteobacteria</taxon>
        <taxon>Hyphomicrobiales</taxon>
        <taxon>Aurantimonadaceae</taxon>
        <taxon>Aureimonas</taxon>
    </lineage>
</organism>
<sequence length="160" mass="17034">MTQTSLLLKILLMGPMFWCSAVAQEVSAGSWEYGRDGSGDATRLHATVAGKVDDGASATLTFYDSEIAGRQAHVALPFLPDCVTGCRVALSLDGATVETVRATILPTSDTTLTLRNARNIWRNLDNAQVLEIAITAEGGAKRHAVFKVGGFDVQALPGWK</sequence>
<feature type="signal peptide" evidence="1">
    <location>
        <begin position="1"/>
        <end position="23"/>
    </location>
</feature>
<dbReference type="RefSeq" id="WP_149298144.1">
    <property type="nucleotide sequence ID" value="NZ_VTWH01000001.1"/>
</dbReference>
<reference evidence="2 3" key="1">
    <citation type="submission" date="2019-08" db="EMBL/GenBank/DDBJ databases">
        <title>Aureimonas fodiniaquatilis sp. nov., isolated from a coal mine wastewater.</title>
        <authorList>
            <person name="Kim W."/>
        </authorList>
    </citation>
    <scope>NUCLEOTIDE SEQUENCE [LARGE SCALE GENOMIC DNA]</scope>
    <source>
        <strain evidence="2 3">CAU 1482</strain>
    </source>
</reference>
<dbReference type="Proteomes" id="UP000324738">
    <property type="component" value="Unassembled WGS sequence"/>
</dbReference>
<dbReference type="EMBL" id="VTWH01000001">
    <property type="protein sequence ID" value="KAA0972433.1"/>
    <property type="molecule type" value="Genomic_DNA"/>
</dbReference>
<evidence type="ECO:0000313" key="3">
    <source>
        <dbReference type="Proteomes" id="UP000324738"/>
    </source>
</evidence>
<proteinExistence type="predicted"/>
<comment type="caution">
    <text evidence="2">The sequence shown here is derived from an EMBL/GenBank/DDBJ whole genome shotgun (WGS) entry which is preliminary data.</text>
</comment>
<evidence type="ECO:0008006" key="4">
    <source>
        <dbReference type="Google" id="ProtNLM"/>
    </source>
</evidence>
<dbReference type="AlphaFoldDB" id="A0A5B0E0T4"/>
<protein>
    <recommendedName>
        <fullName evidence="4">Invasion associated locus B family protein</fullName>
    </recommendedName>
</protein>
<feature type="chain" id="PRO_5023097661" description="Invasion associated locus B family protein" evidence="1">
    <location>
        <begin position="24"/>
        <end position="160"/>
    </location>
</feature>
<name>A0A5B0E0T4_9HYPH</name>
<accession>A0A5B0E0T4</accession>